<comment type="function">
    <text evidence="2">Removes the formyl group from the N-terminal Met of newly synthesized proteins. Requires at least a dipeptide for an efficient rate of reaction. N-terminal L-methionine is a prerequisite for activity but the enzyme has broad specificity at other positions.</text>
</comment>
<dbReference type="Gene3D" id="3.90.45.10">
    <property type="entry name" value="Peptide deformylase"/>
    <property type="match status" value="1"/>
</dbReference>
<feature type="active site" evidence="2">
    <location>
        <position position="133"/>
    </location>
</feature>
<dbReference type="HAMAP" id="MF_00163">
    <property type="entry name" value="Pep_deformylase"/>
    <property type="match status" value="1"/>
</dbReference>
<comment type="catalytic activity">
    <reaction evidence="2">
        <text>N-terminal N-formyl-L-methionyl-[peptide] + H2O = N-terminal L-methionyl-[peptide] + formate</text>
        <dbReference type="Rhea" id="RHEA:24420"/>
        <dbReference type="Rhea" id="RHEA-COMP:10639"/>
        <dbReference type="Rhea" id="RHEA-COMP:10640"/>
        <dbReference type="ChEBI" id="CHEBI:15377"/>
        <dbReference type="ChEBI" id="CHEBI:15740"/>
        <dbReference type="ChEBI" id="CHEBI:49298"/>
        <dbReference type="ChEBI" id="CHEBI:64731"/>
        <dbReference type="EC" id="3.5.1.88"/>
    </reaction>
</comment>
<dbReference type="PRINTS" id="PR01576">
    <property type="entry name" value="PDEFORMYLASE"/>
</dbReference>
<evidence type="ECO:0000256" key="1">
    <source>
        <dbReference type="ARBA" id="ARBA00010759"/>
    </source>
</evidence>
<feature type="binding site" evidence="2">
    <location>
        <position position="132"/>
    </location>
    <ligand>
        <name>Fe cation</name>
        <dbReference type="ChEBI" id="CHEBI:24875"/>
    </ligand>
</feature>
<evidence type="ECO:0000313" key="4">
    <source>
        <dbReference type="Proteomes" id="UP000323646"/>
    </source>
</evidence>
<name>A0A5D6W4G5_9FIRM</name>
<organism evidence="3 4">
    <name type="scientific">Selenomonas ruminis</name>
    <dbReference type="NCBI Taxonomy" id="2593411"/>
    <lineage>
        <taxon>Bacteria</taxon>
        <taxon>Bacillati</taxon>
        <taxon>Bacillota</taxon>
        <taxon>Negativicutes</taxon>
        <taxon>Selenomonadales</taxon>
        <taxon>Selenomonadaceae</taxon>
        <taxon>Selenomonas</taxon>
    </lineage>
</organism>
<dbReference type="AlphaFoldDB" id="A0A5D6W4G5"/>
<sequence>MALLDIKKAGDPVLKEVCAPVEKIDKQLKKLMDDMAETMYESNGVGIAAPQIGKAIRLVVIDCQDEHGLLELINPVITFREGTETDTEGCLSVPDIYGEVERAAKVKVEFLNRRGKKQRVTATGLLARCIQHELDHLEGQLFIDIAQSIHRGSQA</sequence>
<dbReference type="Proteomes" id="UP000323646">
    <property type="component" value="Unassembled WGS sequence"/>
</dbReference>
<accession>A0A5D6W4G5</accession>
<dbReference type="SUPFAM" id="SSF56420">
    <property type="entry name" value="Peptide deformylase"/>
    <property type="match status" value="1"/>
</dbReference>
<dbReference type="PANTHER" id="PTHR10458">
    <property type="entry name" value="PEPTIDE DEFORMYLASE"/>
    <property type="match status" value="1"/>
</dbReference>
<proteinExistence type="inferred from homology"/>
<comment type="cofactor">
    <cofactor evidence="2">
        <name>Fe(2+)</name>
        <dbReference type="ChEBI" id="CHEBI:29033"/>
    </cofactor>
    <text evidence="2">Binds 1 Fe(2+) ion.</text>
</comment>
<dbReference type="EC" id="3.5.1.88" evidence="2"/>
<gene>
    <name evidence="2 3" type="primary">def</name>
    <name evidence="3" type="ORF">FZ040_09880</name>
</gene>
<comment type="caution">
    <text evidence="3">The sequence shown here is derived from an EMBL/GenBank/DDBJ whole genome shotgun (WGS) entry which is preliminary data.</text>
</comment>
<dbReference type="GO" id="GO:0042586">
    <property type="term" value="F:peptide deformylase activity"/>
    <property type="evidence" value="ECO:0007669"/>
    <property type="project" value="UniProtKB-UniRule"/>
</dbReference>
<feature type="binding site" evidence="2">
    <location>
        <position position="90"/>
    </location>
    <ligand>
        <name>Fe cation</name>
        <dbReference type="ChEBI" id="CHEBI:24875"/>
    </ligand>
</feature>
<dbReference type="NCBIfam" id="TIGR00079">
    <property type="entry name" value="pept_deformyl"/>
    <property type="match status" value="1"/>
</dbReference>
<dbReference type="GO" id="GO:0006412">
    <property type="term" value="P:translation"/>
    <property type="evidence" value="ECO:0007669"/>
    <property type="project" value="UniProtKB-UniRule"/>
</dbReference>
<dbReference type="Pfam" id="PF01327">
    <property type="entry name" value="Pep_deformylase"/>
    <property type="match status" value="1"/>
</dbReference>
<keyword evidence="2" id="KW-0648">Protein biosynthesis</keyword>
<protein>
    <recommendedName>
        <fullName evidence="2">Peptide deformylase</fullName>
        <shortName evidence="2">PDF</shortName>
        <ecNumber evidence="2">3.5.1.88</ecNumber>
    </recommendedName>
    <alternativeName>
        <fullName evidence="2">Polypeptide deformylase</fullName>
    </alternativeName>
</protein>
<dbReference type="PANTHER" id="PTHR10458:SF22">
    <property type="entry name" value="PEPTIDE DEFORMYLASE"/>
    <property type="match status" value="1"/>
</dbReference>
<dbReference type="InterPro" id="IPR036821">
    <property type="entry name" value="Peptide_deformylase_sf"/>
</dbReference>
<dbReference type="RefSeq" id="WP_149171825.1">
    <property type="nucleotide sequence ID" value="NZ_VTOY01000008.1"/>
</dbReference>
<feature type="binding site" evidence="2">
    <location>
        <position position="136"/>
    </location>
    <ligand>
        <name>Fe cation</name>
        <dbReference type="ChEBI" id="CHEBI:24875"/>
    </ligand>
</feature>
<keyword evidence="4" id="KW-1185">Reference proteome</keyword>
<dbReference type="CDD" id="cd00487">
    <property type="entry name" value="Pep_deformylase"/>
    <property type="match status" value="1"/>
</dbReference>
<dbReference type="InterPro" id="IPR023635">
    <property type="entry name" value="Peptide_deformylase"/>
</dbReference>
<keyword evidence="2 3" id="KW-0378">Hydrolase</keyword>
<dbReference type="EMBL" id="VTOY01000008">
    <property type="protein sequence ID" value="TYZ21698.1"/>
    <property type="molecule type" value="Genomic_DNA"/>
</dbReference>
<dbReference type="NCBIfam" id="NF001159">
    <property type="entry name" value="PRK00150.1-3"/>
    <property type="match status" value="1"/>
</dbReference>
<comment type="similarity">
    <text evidence="1 2">Belongs to the polypeptide deformylase family.</text>
</comment>
<keyword evidence="2" id="KW-0479">Metal-binding</keyword>
<dbReference type="GO" id="GO:0046872">
    <property type="term" value="F:metal ion binding"/>
    <property type="evidence" value="ECO:0007669"/>
    <property type="project" value="UniProtKB-KW"/>
</dbReference>
<dbReference type="OrthoDB" id="9784988at2"/>
<evidence type="ECO:0000256" key="2">
    <source>
        <dbReference type="HAMAP-Rule" id="MF_00163"/>
    </source>
</evidence>
<dbReference type="PIRSF" id="PIRSF004749">
    <property type="entry name" value="Pep_def"/>
    <property type="match status" value="1"/>
</dbReference>
<reference evidence="3 4" key="1">
    <citation type="submission" date="2019-08" db="EMBL/GenBank/DDBJ databases">
        <title>Selenomonas sp. mPRGC5 and Selenomonas sp. mPRGC8 isolated from ruminal fluid of dairy goat (Capra hircus).</title>
        <authorList>
            <person name="Poothong S."/>
            <person name="Nuengjamnong C."/>
            <person name="Tanasupawat S."/>
        </authorList>
    </citation>
    <scope>NUCLEOTIDE SEQUENCE [LARGE SCALE GENOMIC DNA]</scope>
    <source>
        <strain evidence="4">mPRGC5</strain>
    </source>
</reference>
<evidence type="ECO:0000313" key="3">
    <source>
        <dbReference type="EMBL" id="TYZ21698.1"/>
    </source>
</evidence>
<keyword evidence="2" id="KW-0408">Iron</keyword>